<gene>
    <name evidence="7" type="ORF">E3T50_13195</name>
</gene>
<evidence type="ECO:0000313" key="7">
    <source>
        <dbReference type="EMBL" id="TFD68135.1"/>
    </source>
</evidence>
<dbReference type="SUPFAM" id="SSF46689">
    <property type="entry name" value="Homeodomain-like"/>
    <property type="match status" value="1"/>
</dbReference>
<sequence length="489" mass="53611">MDAHYLPSRVHVHNAPMAAISPRLLASWRRSEDYGVSLDDVQPMFSGTYVDESLFVECGREVLTELHDTLSSEPVGLMLTDADGLVLNRLSGDRQLLHALDDVHLAPGFSYSERQAGTNGLGLALADRVPTLVRAEDHYSLSLRLYSCAAAPVFDPVSGRLEGAVNLTTWSEKGSDLLLALAQTAARSTANLMLARSQGHHPRRVSRGQVFRIEGLREQSGNAPLRYLSDAWNDAVTRTVEALTAGRMVAAVGERGSGRATLLAQAVRQVHPHDRLFAVRAPAPRDTDSWFSVWTPELSRPNTGFVLCDVDDLSSPAAEHLRTMLVGERTSDATACPVSAEHFDAIPMPLRTLVETVVQVPPLRERAADILPLANHLAWRARRREVDFTAAASRALTDYAWPGNVEELAQAVREAASRTDLVDVRHLPPQILSRSQHLSRIKAFERDEIVRVLSRPGATSEGAATELGMSRATVYRKLAQYGIQLPGRD</sequence>
<dbReference type="PANTHER" id="PTHR32071">
    <property type="entry name" value="TRANSCRIPTIONAL REGULATORY PROTEIN"/>
    <property type="match status" value="1"/>
</dbReference>
<dbReference type="InterPro" id="IPR002197">
    <property type="entry name" value="HTH_Fis"/>
</dbReference>
<keyword evidence="5" id="KW-0804">Transcription</keyword>
<evidence type="ECO:0000256" key="1">
    <source>
        <dbReference type="ARBA" id="ARBA00022741"/>
    </source>
</evidence>
<dbReference type="EMBL" id="SOHL01000027">
    <property type="protein sequence ID" value="TFD68135.1"/>
    <property type="molecule type" value="Genomic_DNA"/>
</dbReference>
<accession>A0A4R9ARG0</accession>
<dbReference type="InterPro" id="IPR029016">
    <property type="entry name" value="GAF-like_dom_sf"/>
</dbReference>
<feature type="domain" description="Sigma-54 factor interaction" evidence="6">
    <location>
        <begin position="358"/>
        <end position="417"/>
    </location>
</feature>
<evidence type="ECO:0000256" key="2">
    <source>
        <dbReference type="ARBA" id="ARBA00022840"/>
    </source>
</evidence>
<dbReference type="InterPro" id="IPR002078">
    <property type="entry name" value="Sigma_54_int"/>
</dbReference>
<dbReference type="InterPro" id="IPR003018">
    <property type="entry name" value="GAF"/>
</dbReference>
<dbReference type="PRINTS" id="PR01590">
    <property type="entry name" value="HTHFIS"/>
</dbReference>
<proteinExistence type="predicted"/>
<dbReference type="Gene3D" id="1.10.8.60">
    <property type="match status" value="1"/>
</dbReference>
<dbReference type="Proteomes" id="UP000297983">
    <property type="component" value="Unassembled WGS sequence"/>
</dbReference>
<evidence type="ECO:0000313" key="8">
    <source>
        <dbReference type="Proteomes" id="UP000297983"/>
    </source>
</evidence>
<evidence type="ECO:0000256" key="3">
    <source>
        <dbReference type="ARBA" id="ARBA00023015"/>
    </source>
</evidence>
<keyword evidence="8" id="KW-1185">Reference proteome</keyword>
<dbReference type="GO" id="GO:0043565">
    <property type="term" value="F:sequence-specific DNA binding"/>
    <property type="evidence" value="ECO:0007669"/>
    <property type="project" value="InterPro"/>
</dbReference>
<evidence type="ECO:0000256" key="4">
    <source>
        <dbReference type="ARBA" id="ARBA00023125"/>
    </source>
</evidence>
<dbReference type="Pfam" id="PF01590">
    <property type="entry name" value="GAF"/>
    <property type="match status" value="1"/>
</dbReference>
<protein>
    <submittedName>
        <fullName evidence="7">Fis family transcriptional regulator</fullName>
    </submittedName>
</protein>
<dbReference type="GO" id="GO:0006355">
    <property type="term" value="P:regulation of DNA-templated transcription"/>
    <property type="evidence" value="ECO:0007669"/>
    <property type="project" value="InterPro"/>
</dbReference>
<keyword evidence="2" id="KW-0067">ATP-binding</keyword>
<keyword evidence="1" id="KW-0547">Nucleotide-binding</keyword>
<dbReference type="InterPro" id="IPR009057">
    <property type="entry name" value="Homeodomain-like_sf"/>
</dbReference>
<dbReference type="InterPro" id="IPR027417">
    <property type="entry name" value="P-loop_NTPase"/>
</dbReference>
<dbReference type="AlphaFoldDB" id="A0A4R9ARG0"/>
<keyword evidence="4" id="KW-0238">DNA-binding</keyword>
<keyword evidence="3" id="KW-0805">Transcription regulation</keyword>
<dbReference type="GO" id="GO:0005524">
    <property type="term" value="F:ATP binding"/>
    <property type="evidence" value="ECO:0007669"/>
    <property type="project" value="UniProtKB-KW"/>
</dbReference>
<reference evidence="7 8" key="1">
    <citation type="submission" date="2019-03" db="EMBL/GenBank/DDBJ databases">
        <title>Genomics of glacier-inhabiting Cryobacterium strains.</title>
        <authorList>
            <person name="Liu Q."/>
            <person name="Xin Y.-H."/>
        </authorList>
    </citation>
    <scope>NUCLEOTIDE SEQUENCE [LARGE SCALE GENOMIC DNA]</scope>
    <source>
        <strain evidence="7 8">Hz16</strain>
    </source>
</reference>
<dbReference type="Gene3D" id="3.30.450.40">
    <property type="match status" value="1"/>
</dbReference>
<dbReference type="InterPro" id="IPR058031">
    <property type="entry name" value="AAA_lid_NorR"/>
</dbReference>
<organism evidence="7 8">
    <name type="scientific">Cryobacterium gelidum</name>
    <dbReference type="NCBI Taxonomy" id="1259164"/>
    <lineage>
        <taxon>Bacteria</taxon>
        <taxon>Bacillati</taxon>
        <taxon>Actinomycetota</taxon>
        <taxon>Actinomycetes</taxon>
        <taxon>Micrococcales</taxon>
        <taxon>Microbacteriaceae</taxon>
        <taxon>Cryobacterium</taxon>
    </lineage>
</organism>
<evidence type="ECO:0000256" key="5">
    <source>
        <dbReference type="ARBA" id="ARBA00023163"/>
    </source>
</evidence>
<dbReference type="Pfam" id="PF25601">
    <property type="entry name" value="AAA_lid_14"/>
    <property type="match status" value="1"/>
</dbReference>
<name>A0A4R9ARG0_9MICO</name>
<evidence type="ECO:0000259" key="6">
    <source>
        <dbReference type="PROSITE" id="PS50045"/>
    </source>
</evidence>
<dbReference type="Pfam" id="PF02954">
    <property type="entry name" value="HTH_8"/>
    <property type="match status" value="1"/>
</dbReference>
<comment type="caution">
    <text evidence="7">The sequence shown here is derived from an EMBL/GenBank/DDBJ whole genome shotgun (WGS) entry which is preliminary data.</text>
</comment>
<dbReference type="Gene3D" id="1.10.10.60">
    <property type="entry name" value="Homeodomain-like"/>
    <property type="match status" value="1"/>
</dbReference>
<dbReference type="PROSITE" id="PS50045">
    <property type="entry name" value="SIGMA54_INTERACT_4"/>
    <property type="match status" value="1"/>
</dbReference>
<dbReference type="SUPFAM" id="SSF52540">
    <property type="entry name" value="P-loop containing nucleoside triphosphate hydrolases"/>
    <property type="match status" value="1"/>
</dbReference>